<name>S3N8H2_9GAMM</name>
<accession>S3N8H2</accession>
<evidence type="ECO:0000313" key="2">
    <source>
        <dbReference type="Proteomes" id="UP000014568"/>
    </source>
</evidence>
<dbReference type="Proteomes" id="UP000014568">
    <property type="component" value="Unassembled WGS sequence"/>
</dbReference>
<sequence>MGSISIFSLSADVFTYDQNIFCNKLADLSVVAMKARQEGVNKSEFMAYINAQPLEDSEENKILFKYAFRIIDVAFQYPIIEQQDSISEVTSVFETAQRSSCMSSMKMHLNAKY</sequence>
<protein>
    <submittedName>
        <fullName evidence="1">Uncharacterized protein</fullName>
    </submittedName>
</protein>
<gene>
    <name evidence="1" type="ORF">F945_01435</name>
</gene>
<reference evidence="1 2" key="1">
    <citation type="submission" date="2013-06" db="EMBL/GenBank/DDBJ databases">
        <title>The Genome Sequence of Acinetobacter rudis CIP 110305.</title>
        <authorList>
            <consortium name="The Broad Institute Genome Sequencing Platform"/>
            <consortium name="The Broad Institute Genome Sequencing Center for Infectious Disease"/>
            <person name="Cerqueira G."/>
            <person name="Feldgarden M."/>
            <person name="Courvalin P."/>
            <person name="Perichon B."/>
            <person name="Grillot-Courvalin C."/>
            <person name="Clermont D."/>
            <person name="Rocha E."/>
            <person name="Yoon E.-J."/>
            <person name="Nemec A."/>
            <person name="Young S.K."/>
            <person name="Zeng Q."/>
            <person name="Gargeya S."/>
            <person name="Fitzgerald M."/>
            <person name="Abouelleil A."/>
            <person name="Alvarado L."/>
            <person name="Berlin A.M."/>
            <person name="Chapman S.B."/>
            <person name="Dewar J."/>
            <person name="Goldberg J."/>
            <person name="Griggs A."/>
            <person name="Gujja S."/>
            <person name="Hansen M."/>
            <person name="Howarth C."/>
            <person name="Imamovic A."/>
            <person name="Larimer J."/>
            <person name="McCowan C."/>
            <person name="Murphy C."/>
            <person name="Pearson M."/>
            <person name="Priest M."/>
            <person name="Roberts A."/>
            <person name="Saif S."/>
            <person name="Shea T."/>
            <person name="Sykes S."/>
            <person name="Wortman J."/>
            <person name="Nusbaum C."/>
            <person name="Birren B."/>
        </authorList>
    </citation>
    <scope>NUCLEOTIDE SEQUENCE [LARGE SCALE GENOMIC DNA]</scope>
    <source>
        <strain evidence="1 2">CIP 110305</strain>
    </source>
</reference>
<dbReference type="AlphaFoldDB" id="S3N8H2"/>
<organism evidence="1 2">
    <name type="scientific">Acinetobacter rudis CIP 110305</name>
    <dbReference type="NCBI Taxonomy" id="421052"/>
    <lineage>
        <taxon>Bacteria</taxon>
        <taxon>Pseudomonadati</taxon>
        <taxon>Pseudomonadota</taxon>
        <taxon>Gammaproteobacteria</taxon>
        <taxon>Moraxellales</taxon>
        <taxon>Moraxellaceae</taxon>
        <taxon>Acinetobacter</taxon>
    </lineage>
</organism>
<dbReference type="EMBL" id="ATGI01000017">
    <property type="protein sequence ID" value="EPF74668.1"/>
    <property type="molecule type" value="Genomic_DNA"/>
</dbReference>
<proteinExistence type="predicted"/>
<dbReference type="PATRIC" id="fig|421052.3.peg.1394"/>
<keyword evidence="2" id="KW-1185">Reference proteome</keyword>
<comment type="caution">
    <text evidence="1">The sequence shown here is derived from an EMBL/GenBank/DDBJ whole genome shotgun (WGS) entry which is preliminary data.</text>
</comment>
<evidence type="ECO:0000313" key="1">
    <source>
        <dbReference type="EMBL" id="EPF74668.1"/>
    </source>
</evidence>
<dbReference type="HOGENOM" id="CLU_2128080_0_0_6"/>